<evidence type="ECO:0000313" key="3">
    <source>
        <dbReference type="EMBL" id="EFA80302.1"/>
    </source>
</evidence>
<proteinExistence type="inferred from homology"/>
<dbReference type="AlphaFoldDB" id="D3BEH1"/>
<comment type="caution">
    <text evidence="3">The sequence shown here is derived from an EMBL/GenBank/DDBJ whole genome shotgun (WGS) entry which is preliminary data.</text>
</comment>
<dbReference type="GO" id="GO:1990221">
    <property type="term" value="C:L-cysteine desulfurase complex"/>
    <property type="evidence" value="ECO:0007669"/>
    <property type="project" value="TreeGrafter"/>
</dbReference>
<dbReference type="InterPro" id="IPR051522">
    <property type="entry name" value="ISC_assembly_LYR"/>
</dbReference>
<dbReference type="InterPro" id="IPR008011">
    <property type="entry name" value="Complex1_LYR_dom"/>
</dbReference>
<reference evidence="3 4" key="1">
    <citation type="journal article" date="2011" name="Genome Res.">
        <title>Phylogeny-wide analysis of social amoeba genomes highlights ancient origins for complex intercellular communication.</title>
        <authorList>
            <person name="Heidel A.J."/>
            <person name="Lawal H.M."/>
            <person name="Felder M."/>
            <person name="Schilde C."/>
            <person name="Helps N.R."/>
            <person name="Tunggal B."/>
            <person name="Rivero F."/>
            <person name="John U."/>
            <person name="Schleicher M."/>
            <person name="Eichinger L."/>
            <person name="Platzer M."/>
            <person name="Noegel A.A."/>
            <person name="Schaap P."/>
            <person name="Gloeckner G."/>
        </authorList>
    </citation>
    <scope>NUCLEOTIDE SEQUENCE [LARGE SCALE GENOMIC DNA]</scope>
    <source>
        <strain evidence="4">ATCC 26659 / Pp 5 / PN500</strain>
    </source>
</reference>
<dbReference type="GO" id="GO:0005739">
    <property type="term" value="C:mitochondrion"/>
    <property type="evidence" value="ECO:0007669"/>
    <property type="project" value="TreeGrafter"/>
</dbReference>
<evidence type="ECO:0000313" key="4">
    <source>
        <dbReference type="Proteomes" id="UP000001396"/>
    </source>
</evidence>
<feature type="domain" description="Complex 1 LYR protein" evidence="2">
    <location>
        <begin position="8"/>
        <end position="65"/>
    </location>
</feature>
<dbReference type="Proteomes" id="UP000001396">
    <property type="component" value="Unassembled WGS sequence"/>
</dbReference>
<evidence type="ECO:0000256" key="1">
    <source>
        <dbReference type="ARBA" id="ARBA00009508"/>
    </source>
</evidence>
<dbReference type="FunCoup" id="D3BEH1">
    <property type="interactions" value="228"/>
</dbReference>
<dbReference type="Pfam" id="PF05347">
    <property type="entry name" value="Complex1_LYR"/>
    <property type="match status" value="1"/>
</dbReference>
<name>D3BEH1_HETP5</name>
<dbReference type="GO" id="GO:0016226">
    <property type="term" value="P:iron-sulfur cluster assembly"/>
    <property type="evidence" value="ECO:0007669"/>
    <property type="project" value="InterPro"/>
</dbReference>
<sequence>MSQSATRQTVLQLYRSMQREANKFSSYNFREYSKRRIALGFRENKLATPDQTKDLIVQSQNDYEMLKRQATINSLYAHRKVVVE</sequence>
<comment type="similarity">
    <text evidence="1">Belongs to the complex I LYR family.</text>
</comment>
<organism evidence="3 4">
    <name type="scientific">Heterostelium pallidum (strain ATCC 26659 / Pp 5 / PN500)</name>
    <name type="common">Cellular slime mold</name>
    <name type="synonym">Polysphondylium pallidum</name>
    <dbReference type="NCBI Taxonomy" id="670386"/>
    <lineage>
        <taxon>Eukaryota</taxon>
        <taxon>Amoebozoa</taxon>
        <taxon>Evosea</taxon>
        <taxon>Eumycetozoa</taxon>
        <taxon>Dictyostelia</taxon>
        <taxon>Acytosteliales</taxon>
        <taxon>Acytosteliaceae</taxon>
        <taxon>Heterostelium</taxon>
    </lineage>
</organism>
<accession>D3BEH1</accession>
<dbReference type="PANTHER" id="PTHR13166:SF7">
    <property type="entry name" value="LYR MOTIF-CONTAINING PROTEIN 4"/>
    <property type="match status" value="1"/>
</dbReference>
<dbReference type="PANTHER" id="PTHR13166">
    <property type="entry name" value="PROTEIN C6ORF149"/>
    <property type="match status" value="1"/>
</dbReference>
<dbReference type="CDD" id="cd20264">
    <property type="entry name" value="Complex1_LYR_LYRM4"/>
    <property type="match status" value="1"/>
</dbReference>
<dbReference type="InParanoid" id="D3BEH1"/>
<dbReference type="GeneID" id="31362613"/>
<dbReference type="STRING" id="670386.D3BEH1"/>
<gene>
    <name evidence="3" type="primary">lyrm4</name>
    <name evidence="3" type="ORF">PPL_07132</name>
</gene>
<evidence type="ECO:0000259" key="2">
    <source>
        <dbReference type="Pfam" id="PF05347"/>
    </source>
</evidence>
<dbReference type="OMA" id="YTTDKLV"/>
<dbReference type="EMBL" id="ADBJ01000031">
    <property type="protein sequence ID" value="EFA80302.1"/>
    <property type="molecule type" value="Genomic_DNA"/>
</dbReference>
<keyword evidence="4" id="KW-1185">Reference proteome</keyword>
<dbReference type="InterPro" id="IPR045297">
    <property type="entry name" value="Complex1_LYR_LYRM4"/>
</dbReference>
<protein>
    <submittedName>
        <fullName evidence="3">LYR motif-containing protein 4</fullName>
    </submittedName>
</protein>
<dbReference type="RefSeq" id="XP_020432422.1">
    <property type="nucleotide sequence ID" value="XM_020577974.1"/>
</dbReference>